<dbReference type="InterPro" id="IPR011990">
    <property type="entry name" value="TPR-like_helical_dom_sf"/>
</dbReference>
<dbReference type="SUPFAM" id="SSF81901">
    <property type="entry name" value="HCP-like"/>
    <property type="match status" value="1"/>
</dbReference>
<evidence type="ECO:0000313" key="3">
    <source>
        <dbReference type="EMBL" id="MBS2097333.1"/>
    </source>
</evidence>
<feature type="chain" id="PRO_5045993003" description="Tetratricopeptide repeat protein" evidence="2">
    <location>
        <begin position="23"/>
        <end position="447"/>
    </location>
</feature>
<evidence type="ECO:0000256" key="1">
    <source>
        <dbReference type="PROSITE-ProRule" id="PRU00339"/>
    </source>
</evidence>
<feature type="signal peptide" evidence="2">
    <location>
        <begin position="1"/>
        <end position="22"/>
    </location>
</feature>
<dbReference type="Gene3D" id="1.25.40.10">
    <property type="entry name" value="Tetratricopeptide repeat domain"/>
    <property type="match status" value="1"/>
</dbReference>
<gene>
    <name evidence="3" type="ORF">KEM10_03520</name>
</gene>
<reference evidence="3 4" key="1">
    <citation type="journal article" date="2015" name="Int. J. Syst. Evol. Microbiol.">
        <title>Carboxylicivirga linearis sp. nov., isolated from a sea cucumber culture pond.</title>
        <authorList>
            <person name="Wang F.Q."/>
            <person name="Zhou Y.X."/>
            <person name="Lin X.Z."/>
            <person name="Chen G.J."/>
            <person name="Du Z.J."/>
        </authorList>
    </citation>
    <scope>NUCLEOTIDE SEQUENCE [LARGE SCALE GENOMIC DNA]</scope>
    <source>
        <strain evidence="3 4">FB218</strain>
    </source>
</reference>
<proteinExistence type="predicted"/>
<dbReference type="EMBL" id="JAGUCO010000002">
    <property type="protein sequence ID" value="MBS2097333.1"/>
    <property type="molecule type" value="Genomic_DNA"/>
</dbReference>
<dbReference type="PROSITE" id="PS50005">
    <property type="entry name" value="TPR"/>
    <property type="match status" value="1"/>
</dbReference>
<keyword evidence="1" id="KW-0802">TPR repeat</keyword>
<accession>A0ABS5JR03</accession>
<evidence type="ECO:0008006" key="5">
    <source>
        <dbReference type="Google" id="ProtNLM"/>
    </source>
</evidence>
<dbReference type="RefSeq" id="WP_212213604.1">
    <property type="nucleotide sequence ID" value="NZ_JAGUCO010000002.1"/>
</dbReference>
<feature type="repeat" description="TPR" evidence="1">
    <location>
        <begin position="283"/>
        <end position="316"/>
    </location>
</feature>
<evidence type="ECO:0000256" key="2">
    <source>
        <dbReference type="SAM" id="SignalP"/>
    </source>
</evidence>
<keyword evidence="2" id="KW-0732">Signal</keyword>
<dbReference type="InterPro" id="IPR019734">
    <property type="entry name" value="TPR_rpt"/>
</dbReference>
<sequence length="447" mass="51584">MKRIIIIGFVLMGMIKGFNANAQETTSEQDSIECLKNFSLYSLSFKKKMYDYAMPAWRDMFNNCPDVTISIYSDGVSLYKHYMSKAKDPAVKETYIDSIMMVYDQRIQYFGDHPKYPKGWILGRKAVDLVKYRRTNTEALQEALGYFEKSYQLQKLNVEPLVALNWMQTTNALAKKNKVTPDQILDTYIKVDEIITTEIAKENDPKKKELLSKISKACADILADGGLSDCNQLESALAPRYDDIKEDQEAINRLLQLMNNLDCTNNELFAKASEQNYKLNPNSSAAYFLAKYFLKQQKTELAIEYYNKAIELVEEDDARAKYYYELALLTFSYTKDGPKAREYAHKAIQNKSSWGMPHILIGNIYAMESKKYGSSDFEHRTVYWAALDQYMKAKAVDPECVEEANKQIHVYSQYIPDKETGFFEGIEEGSKYTVGSWINVETTVRYR</sequence>
<keyword evidence="4" id="KW-1185">Reference proteome</keyword>
<evidence type="ECO:0000313" key="4">
    <source>
        <dbReference type="Proteomes" id="UP000708576"/>
    </source>
</evidence>
<comment type="caution">
    <text evidence="3">The sequence shown here is derived from an EMBL/GenBank/DDBJ whole genome shotgun (WGS) entry which is preliminary data.</text>
</comment>
<protein>
    <recommendedName>
        <fullName evidence="5">Tetratricopeptide repeat protein</fullName>
    </recommendedName>
</protein>
<dbReference type="Proteomes" id="UP000708576">
    <property type="component" value="Unassembled WGS sequence"/>
</dbReference>
<name>A0ABS5JR03_9BACT</name>
<dbReference type="SMART" id="SM00028">
    <property type="entry name" value="TPR"/>
    <property type="match status" value="1"/>
</dbReference>
<organism evidence="3 4">
    <name type="scientific">Carboxylicivirga linearis</name>
    <dbReference type="NCBI Taxonomy" id="1628157"/>
    <lineage>
        <taxon>Bacteria</taxon>
        <taxon>Pseudomonadati</taxon>
        <taxon>Bacteroidota</taxon>
        <taxon>Bacteroidia</taxon>
        <taxon>Marinilabiliales</taxon>
        <taxon>Marinilabiliaceae</taxon>
        <taxon>Carboxylicivirga</taxon>
    </lineage>
</organism>